<organism evidence="4 5">
    <name type="scientific">Drosophila lebanonensis</name>
    <name type="common">Fruit fly</name>
    <name type="synonym">Scaptodrosophila lebanonensis</name>
    <dbReference type="NCBI Taxonomy" id="7225"/>
    <lineage>
        <taxon>Eukaryota</taxon>
        <taxon>Metazoa</taxon>
        <taxon>Ecdysozoa</taxon>
        <taxon>Arthropoda</taxon>
        <taxon>Hexapoda</taxon>
        <taxon>Insecta</taxon>
        <taxon>Pterygota</taxon>
        <taxon>Neoptera</taxon>
        <taxon>Endopterygota</taxon>
        <taxon>Diptera</taxon>
        <taxon>Brachycera</taxon>
        <taxon>Muscomorpha</taxon>
        <taxon>Ephydroidea</taxon>
        <taxon>Drosophilidae</taxon>
        <taxon>Scaptodrosophila</taxon>
    </lineage>
</organism>
<dbReference type="InterPro" id="IPR009686">
    <property type="entry name" value="Senescence/spartin_C"/>
</dbReference>
<keyword evidence="2" id="KW-0524">Neurogenesis</keyword>
<gene>
    <name evidence="5" type="primary">LOC115625210</name>
</gene>
<dbReference type="AlphaFoldDB" id="A0A6J2TJ37"/>
<dbReference type="GO" id="GO:0051301">
    <property type="term" value="P:cell division"/>
    <property type="evidence" value="ECO:0007669"/>
    <property type="project" value="TreeGrafter"/>
</dbReference>
<evidence type="ECO:0000259" key="3">
    <source>
        <dbReference type="SMART" id="SM00745"/>
    </source>
</evidence>
<keyword evidence="1" id="KW-0551">Lipid droplet</keyword>
<dbReference type="Gene3D" id="1.20.58.80">
    <property type="entry name" value="Phosphotransferase system, lactose/cellobiose-type IIA subunit"/>
    <property type="match status" value="1"/>
</dbReference>
<evidence type="ECO:0000256" key="2">
    <source>
        <dbReference type="ARBA" id="ARBA00022902"/>
    </source>
</evidence>
<evidence type="ECO:0000313" key="5">
    <source>
        <dbReference type="RefSeq" id="XP_030376039.1"/>
    </source>
</evidence>
<dbReference type="RefSeq" id="XP_030376039.1">
    <property type="nucleotide sequence ID" value="XM_030520179.1"/>
</dbReference>
<dbReference type="OrthoDB" id="20821at2759"/>
<accession>A0A6J2TJ37</accession>
<dbReference type="InterPro" id="IPR045036">
    <property type="entry name" value="Spartin-like"/>
</dbReference>
<evidence type="ECO:0000256" key="1">
    <source>
        <dbReference type="ARBA" id="ARBA00022677"/>
    </source>
</evidence>
<dbReference type="GO" id="GO:0030514">
    <property type="term" value="P:negative regulation of BMP signaling pathway"/>
    <property type="evidence" value="ECO:0007669"/>
    <property type="project" value="TreeGrafter"/>
</dbReference>
<dbReference type="GO" id="GO:0007399">
    <property type="term" value="P:nervous system development"/>
    <property type="evidence" value="ECO:0007669"/>
    <property type="project" value="UniProtKB-KW"/>
</dbReference>
<dbReference type="SMART" id="SM00745">
    <property type="entry name" value="MIT"/>
    <property type="match status" value="1"/>
</dbReference>
<dbReference type="PANTHER" id="PTHR21068">
    <property type="entry name" value="SPARTIN"/>
    <property type="match status" value="1"/>
</dbReference>
<name>A0A6J2TJ37_DROLE</name>
<protein>
    <submittedName>
        <fullName evidence="5">Protein spartin isoform X1</fullName>
    </submittedName>
</protein>
<reference evidence="5" key="1">
    <citation type="submission" date="2025-08" db="UniProtKB">
        <authorList>
            <consortium name="RefSeq"/>
        </authorList>
    </citation>
    <scope>IDENTIFICATION</scope>
    <source>
        <strain evidence="5">11010-0011.00</strain>
        <tissue evidence="5">Whole body</tissue>
    </source>
</reference>
<dbReference type="Proteomes" id="UP000504634">
    <property type="component" value="Unplaced"/>
</dbReference>
<evidence type="ECO:0000313" key="4">
    <source>
        <dbReference type="Proteomes" id="UP000504634"/>
    </source>
</evidence>
<sequence>MALDLYKELLNVMSTETEFLDAYANIRHAYKEAMAQVEQAISDEEREAVADAIAAYEQAVRMIEDIFTIPVGLPDEIDAVQTEWNDACAIIQKLKSAKIEVTYRLKVLRASNAPVDNNALEATEGVLLDGVDGGQMAAKKSRPLLVENPATFYDIANGSGTPKTYRELAAGLRELLATKDAAVQFDDLFQAQVKLYRIEASGVVITVSGNTSMSLVMCTVGGKWKYLNGLYFIQCEMPQENAALPSPSSSVERTSNMIWLYPLIPTITNCYRTEYGAFIFPDVESTQAGNAFGIMLVKRPEHPFSTAVTAGDESEQMADLQQFFLDLLEAVLAGTVEQLKSPRTQRSTALSGSEQVSKHIVCAADFIARNLVKGAEKTGGLMMRTTPYLISKMTPATPDAQTQVPASVQSTVEVAQKATHAVAGMTGWIAGKVGTASVAVGRYLAPHIQTQGSKLLQKGFGYDSHEANSTMEGAMTIAAGAVEGFSTVFDSLETSAKILGNSLSENSVKIIEHKYGESAGNLACGTFNTVGNAFVISQNVNYIHPKGIAKKMVKKTGEAVVDDYKRELRRNESHYITAGNIYPDLRAVKE</sequence>
<proteinExistence type="predicted"/>
<dbReference type="Pfam" id="PF06911">
    <property type="entry name" value="Senescence"/>
    <property type="match status" value="1"/>
</dbReference>
<keyword evidence="4" id="KW-1185">Reference proteome</keyword>
<dbReference type="GO" id="GO:0005886">
    <property type="term" value="C:plasma membrane"/>
    <property type="evidence" value="ECO:0007669"/>
    <property type="project" value="TreeGrafter"/>
</dbReference>
<dbReference type="PANTHER" id="PTHR21068:SF43">
    <property type="entry name" value="SPARTIN"/>
    <property type="match status" value="1"/>
</dbReference>
<dbReference type="InterPro" id="IPR007330">
    <property type="entry name" value="MIT_dom"/>
</dbReference>
<feature type="domain" description="MIT" evidence="3">
    <location>
        <begin position="26"/>
        <end position="107"/>
    </location>
</feature>
<dbReference type="GeneID" id="115625210"/>